<comment type="caution">
    <text evidence="2">The sequence shown here is derived from an EMBL/GenBank/DDBJ whole genome shotgun (WGS) entry which is preliminary data.</text>
</comment>
<keyword evidence="3" id="KW-1185">Reference proteome</keyword>
<accession>A0ABT8I051</accession>
<evidence type="ECO:0000313" key="2">
    <source>
        <dbReference type="EMBL" id="MDN4526408.1"/>
    </source>
</evidence>
<dbReference type="InterPro" id="IPR007160">
    <property type="entry name" value="DUF362"/>
</dbReference>
<dbReference type="RefSeq" id="WP_301167436.1">
    <property type="nucleotide sequence ID" value="NZ_JAUHTR010000011.1"/>
</dbReference>
<protein>
    <submittedName>
        <fullName evidence="2">DUF362 domain-containing protein</fullName>
    </submittedName>
</protein>
<gene>
    <name evidence="2" type="ORF">QYB97_18145</name>
</gene>
<dbReference type="EMBL" id="JAUHTR010000011">
    <property type="protein sequence ID" value="MDN4526408.1"/>
    <property type="molecule type" value="Genomic_DNA"/>
</dbReference>
<dbReference type="Pfam" id="PF04015">
    <property type="entry name" value="DUF362"/>
    <property type="match status" value="1"/>
</dbReference>
<reference evidence="2" key="1">
    <citation type="submission" date="2023-07" db="EMBL/GenBank/DDBJ databases">
        <title>Fictibacillus sp. isolated from freshwater pond.</title>
        <authorList>
            <person name="Kirdat K."/>
            <person name="Bhat A."/>
            <person name="Mourya A."/>
            <person name="Yadav A."/>
        </authorList>
    </citation>
    <scope>NUCLEOTIDE SEQUENCE</scope>
    <source>
        <strain evidence="2">NE201</strain>
    </source>
</reference>
<dbReference type="Proteomes" id="UP001172721">
    <property type="component" value="Unassembled WGS sequence"/>
</dbReference>
<sequence length="801" mass="89833">MVRKYARVPVVSSPLGINSVDFNGSPISGVRMDVFQAYGDIPILLQKFINDKDNEAWKQITYKIDYIYSNLNYALRGLNSETDFSNKVQSQVRSGKKLLFKPNIVNPIVIDFKTHGEGPAAKIVTEWTLIAALMRWFHDNLHISYHQMAIGEGSTSTFVSSSFLSKAENKKITTEAIIEGRSGDFFGGWGFFFVRKYLAERHPASHEDDPMKGYEESVEGRFIPPGRTQGLLMVYDLNKLHDGTNRGRAVRVPGGTVFKEITLNKIIAGGDPQDNQDLSDYPGCVLINVPKTKLHDQDLITNAIKNLGIGLYPTQKYSWYTAVPSLKEKLPHSPWVLEMDPDTNLPFRDENGKYVAINTDGLSGVQSDLIRAVQNQGVLMIHIVDGLNITNVSHNANSLATRVPEGYVWSSLDCVALDLFCARYCFKTVPMDQARKLQDENRWPTEFIHHSPEAHISGKNIVTQSGLDSPLFRYDLYRFAEKRGVGQQKYYVVGWDTLTRTPMASVQGHLGRIHNTKFIELITDNMYYNLNTILQDFQKGIFSYAKASDQLTGTSLFKELIDTFDENFDGVIDYDEKGRGDETASLAIQAYALDLFVTQAYGDLRMGFTQNSLSLKYSNVNWNRQGHDFMRESALKGGLGQAYLLSKSEDVKADLFISGMSYGNGMWPSWQTVVYIRNTNTIYGSQSPQNISLGSLYGNIFQYADKVLHAGTYTGSISQDTFDASDIEYGNKVPDPGSGYHTSPPESINKYFQAVSKGAAPLGFTFFVPIGYGRLEGVKIPNVEETNDPAKILTVQFRFEW</sequence>
<feature type="domain" description="DUF362" evidence="1">
    <location>
        <begin position="246"/>
        <end position="423"/>
    </location>
</feature>
<organism evidence="2 3">
    <name type="scientific">Fictibacillus fluitans</name>
    <dbReference type="NCBI Taxonomy" id="3058422"/>
    <lineage>
        <taxon>Bacteria</taxon>
        <taxon>Bacillati</taxon>
        <taxon>Bacillota</taxon>
        <taxon>Bacilli</taxon>
        <taxon>Bacillales</taxon>
        <taxon>Fictibacillaceae</taxon>
        <taxon>Fictibacillus</taxon>
    </lineage>
</organism>
<evidence type="ECO:0000259" key="1">
    <source>
        <dbReference type="Pfam" id="PF04015"/>
    </source>
</evidence>
<name>A0ABT8I051_9BACL</name>
<proteinExistence type="predicted"/>
<evidence type="ECO:0000313" key="3">
    <source>
        <dbReference type="Proteomes" id="UP001172721"/>
    </source>
</evidence>